<feature type="region of interest" description="Disordered" evidence="1">
    <location>
        <begin position="982"/>
        <end position="1023"/>
    </location>
</feature>
<feature type="region of interest" description="Disordered" evidence="1">
    <location>
        <begin position="1"/>
        <end position="65"/>
    </location>
</feature>
<feature type="compositionally biased region" description="Basic and acidic residues" evidence="1">
    <location>
        <begin position="538"/>
        <end position="548"/>
    </location>
</feature>
<proteinExistence type="predicted"/>
<evidence type="ECO:0000313" key="3">
    <source>
        <dbReference type="Proteomes" id="UP000054359"/>
    </source>
</evidence>
<feature type="compositionally biased region" description="Polar residues" evidence="1">
    <location>
        <begin position="480"/>
        <end position="501"/>
    </location>
</feature>
<feature type="compositionally biased region" description="Polar residues" evidence="1">
    <location>
        <begin position="508"/>
        <end position="524"/>
    </location>
</feature>
<dbReference type="Gene3D" id="2.30.29.30">
    <property type="entry name" value="Pleckstrin-homology domain (PH domain)/Phosphotyrosine-binding domain (PTB)"/>
    <property type="match status" value="2"/>
</dbReference>
<feature type="region of interest" description="Disordered" evidence="1">
    <location>
        <begin position="467"/>
        <end position="567"/>
    </location>
</feature>
<dbReference type="Proteomes" id="UP000054359">
    <property type="component" value="Unassembled WGS sequence"/>
</dbReference>
<evidence type="ECO:0000256" key="1">
    <source>
        <dbReference type="SAM" id="MobiDB-lite"/>
    </source>
</evidence>
<feature type="non-terminal residue" evidence="2">
    <location>
        <position position="1023"/>
    </location>
</feature>
<keyword evidence="3" id="KW-1185">Reference proteome</keyword>
<feature type="region of interest" description="Disordered" evidence="1">
    <location>
        <begin position="364"/>
        <end position="392"/>
    </location>
</feature>
<evidence type="ECO:0000313" key="2">
    <source>
        <dbReference type="EMBL" id="KFM58889.1"/>
    </source>
</evidence>
<dbReference type="CDD" id="cd00821">
    <property type="entry name" value="PH"/>
    <property type="match status" value="1"/>
</dbReference>
<dbReference type="InterPro" id="IPR011993">
    <property type="entry name" value="PH-like_dom_sf"/>
</dbReference>
<dbReference type="OrthoDB" id="6077994at2759"/>
<feature type="compositionally biased region" description="Basic and acidic residues" evidence="1">
    <location>
        <begin position="15"/>
        <end position="42"/>
    </location>
</feature>
<name>A0A087T1A0_STEMI</name>
<feature type="compositionally biased region" description="Basic and acidic residues" evidence="1">
    <location>
        <begin position="374"/>
        <end position="387"/>
    </location>
</feature>
<reference evidence="2 3" key="1">
    <citation type="submission" date="2013-11" db="EMBL/GenBank/DDBJ databases">
        <title>Genome sequencing of Stegodyphus mimosarum.</title>
        <authorList>
            <person name="Bechsgaard J."/>
        </authorList>
    </citation>
    <scope>NUCLEOTIDE SEQUENCE [LARGE SCALE GENOMIC DNA]</scope>
</reference>
<dbReference type="SUPFAM" id="SSF50729">
    <property type="entry name" value="PH domain-like"/>
    <property type="match status" value="1"/>
</dbReference>
<organism evidence="2 3">
    <name type="scientific">Stegodyphus mimosarum</name>
    <name type="common">African social velvet spider</name>
    <dbReference type="NCBI Taxonomy" id="407821"/>
    <lineage>
        <taxon>Eukaryota</taxon>
        <taxon>Metazoa</taxon>
        <taxon>Ecdysozoa</taxon>
        <taxon>Arthropoda</taxon>
        <taxon>Chelicerata</taxon>
        <taxon>Arachnida</taxon>
        <taxon>Araneae</taxon>
        <taxon>Araneomorphae</taxon>
        <taxon>Entelegynae</taxon>
        <taxon>Eresoidea</taxon>
        <taxon>Eresidae</taxon>
        <taxon>Stegodyphus</taxon>
    </lineage>
</organism>
<accession>A0A087T1A0</accession>
<feature type="compositionally biased region" description="Polar residues" evidence="1">
    <location>
        <begin position="549"/>
        <end position="567"/>
    </location>
</feature>
<feature type="compositionally biased region" description="Polar residues" evidence="1">
    <location>
        <begin position="364"/>
        <end position="373"/>
    </location>
</feature>
<dbReference type="AlphaFoldDB" id="A0A087T1A0"/>
<gene>
    <name evidence="2" type="ORF">X975_01697</name>
</gene>
<protein>
    <submittedName>
        <fullName evidence="2">Uncharacterized protein</fullName>
    </submittedName>
</protein>
<sequence length="1023" mass="113536">MPLGKLFQKRGSRKDKKEASTKTENTRHEKLTCDAKVAEEKLSPVQDGEVEDTHLATTQCGKEDVQPLPVERLSAEEAQPPSVENVSAEVTKIETVIQKLPSIKNEYSEHIQPPSVENVNEEAQSPFVENISAECAKTEIVNHQLPSVNLYCEDIQTPSVEEVNEVQPPYIQNVIAKEVQISLNENAKEGSIPVTCSVQNDINEGDKPQTENGLIHRLRENFKNASETDIAQQLAEGSPGEVKKNFPVKGNSVTIKSTCNYDYGKWGKDCCSSAVISKDNSCVAEQNDGQGVGRHKHRSGSQTEEILKTTERNTSRRKFGSESEVLKISGHGEERIIQMKEKDLEQLINRCVNKIIRESIATETDGGNLNNLHEANEMGFTDRRDSESSESGASYIVEQKLPCEALYEYVQEDYISDYGRSNIPREEADYFREEHKDDDSTDCEAEDIRDNGLDGYQADCEENSSIYSSVSDSSFKKVETQGTDLESTTPNGSQEMTTSETNCEHDSNLSQGLDVSNRIPTETDTAALLPDESNSQENKGRESPELSKTRGSTVTESSDFVRTRGSTMTESSELILMSLEENISSQSFNNSTDTGTSDNAQDFADNLTKQHFSEEEKIVNWKVGYLHVKLPHKSRGKGHLKVWKKRCVAIQLDEFVNDPKYPSLMISVYNADSGTSRKHGAIFWKSVSCQKAVVYRSNSRTHPYAFTVSDDNKAVIHLAGDSESASQEWMAAIRGIFWPPSPVVQLEKMLYGNEFEVSMIDNEFAFHAGLLGAYGYLTITPKKLILIHPQQGYVIQEWYLNTVDKFQLMPQSKIEDVHKVLAMTTCSDSSTGKGEILMYCKESLALLQSVANTIHQVLSFHSKQEGGKYQKELEEIAEWLMPETTQTTCDETTNEEHYKVPPRQVKSLLDIPNFIFEKPLTPVASAACATGTSMDILESSLDASKTNTTTTASRDSGISSENAADDFLNCSVTSFVVGGGAFPGKSSDSELSDAYTPPRSPELKKKIISDDELATPNDQTAVQ</sequence>
<dbReference type="EMBL" id="KK112932">
    <property type="protein sequence ID" value="KFM58889.1"/>
    <property type="molecule type" value="Genomic_DNA"/>
</dbReference>